<keyword evidence="2" id="KW-0732">Signal</keyword>
<dbReference type="AlphaFoldDB" id="A0A1G8P6F2"/>
<dbReference type="EMBL" id="FNEK01000008">
    <property type="protein sequence ID" value="SDI87876.1"/>
    <property type="molecule type" value="Genomic_DNA"/>
</dbReference>
<reference evidence="3 4" key="1">
    <citation type="submission" date="2016-10" db="EMBL/GenBank/DDBJ databases">
        <authorList>
            <person name="de Groot N.N."/>
        </authorList>
    </citation>
    <scope>NUCLEOTIDE SEQUENCE [LARGE SCALE GENOMIC DNA]</scope>
    <source>
        <strain evidence="3 4">DSM 25294</strain>
    </source>
</reference>
<feature type="chain" id="PRO_5011461185" description="Argininosuccinate lyase" evidence="2">
    <location>
        <begin position="22"/>
        <end position="63"/>
    </location>
</feature>
<evidence type="ECO:0000256" key="1">
    <source>
        <dbReference type="SAM" id="MobiDB-lite"/>
    </source>
</evidence>
<evidence type="ECO:0000256" key="2">
    <source>
        <dbReference type="SAM" id="SignalP"/>
    </source>
</evidence>
<gene>
    <name evidence="3" type="ORF">SAMN04488026_100878</name>
</gene>
<evidence type="ECO:0000313" key="3">
    <source>
        <dbReference type="EMBL" id="SDI87876.1"/>
    </source>
</evidence>
<keyword evidence="4" id="KW-1185">Reference proteome</keyword>
<feature type="signal peptide" evidence="2">
    <location>
        <begin position="1"/>
        <end position="21"/>
    </location>
</feature>
<dbReference type="Proteomes" id="UP000199382">
    <property type="component" value="Unassembled WGS sequence"/>
</dbReference>
<evidence type="ECO:0000313" key="4">
    <source>
        <dbReference type="Proteomes" id="UP000199382"/>
    </source>
</evidence>
<dbReference type="PROSITE" id="PS51257">
    <property type="entry name" value="PROKAR_LIPOPROTEIN"/>
    <property type="match status" value="1"/>
</dbReference>
<accession>A0A1G8P6F2</accession>
<evidence type="ECO:0008006" key="5">
    <source>
        <dbReference type="Google" id="ProtNLM"/>
    </source>
</evidence>
<name>A0A1G8P6F2_9RHOB</name>
<organism evidence="3 4">
    <name type="scientific">Aliiruegeria lutimaris</name>
    <dbReference type="NCBI Taxonomy" id="571298"/>
    <lineage>
        <taxon>Bacteria</taxon>
        <taxon>Pseudomonadati</taxon>
        <taxon>Pseudomonadota</taxon>
        <taxon>Alphaproteobacteria</taxon>
        <taxon>Rhodobacterales</taxon>
        <taxon>Roseobacteraceae</taxon>
        <taxon>Aliiruegeria</taxon>
    </lineage>
</organism>
<sequence length="63" mass="6405">MVLTRLVVGLVLLGFVAGCGADGAPLPPDDRERPQSGITLSGKMQVGVASGPDGTRTVSRITN</sequence>
<protein>
    <recommendedName>
        <fullName evidence="5">Argininosuccinate lyase</fullName>
    </recommendedName>
</protein>
<proteinExistence type="predicted"/>
<dbReference type="STRING" id="571298.SAMN04488026_100878"/>
<feature type="region of interest" description="Disordered" evidence="1">
    <location>
        <begin position="23"/>
        <end position="63"/>
    </location>
</feature>